<dbReference type="AlphaFoldDB" id="A0A517SVL6"/>
<sequence>MTETDISGYRYSESECGCVHSYLLPAIEKALSDFQIEPSTAFDLGCGNGAVASWLDQKGFTVSGVDPSETGIAAANAAHPSINLKVGSAYDPLHETFGSFSLLTSLEVVEHVYAPRDYAKCVYNLLSPGGYALISTPYHGYCKNLALALTGKMDKHFTALWDHGHIKFWSPKTLTQLLTEAGLTVERIDRVGRIPQLAKTMLAIVRRSN</sequence>
<dbReference type="PANTHER" id="PTHR43861">
    <property type="entry name" value="TRANS-ACONITATE 2-METHYLTRANSFERASE-RELATED"/>
    <property type="match status" value="1"/>
</dbReference>
<dbReference type="EC" id="2.1.1.222" evidence="1"/>
<dbReference type="CDD" id="cd02440">
    <property type="entry name" value="AdoMet_MTases"/>
    <property type="match status" value="1"/>
</dbReference>
<name>A0A517SVL6_9BACT</name>
<gene>
    <name evidence="1" type="primary">ubiG_2</name>
    <name evidence="1" type="ORF">SV7mr_26500</name>
</gene>
<accession>A0A517SVL6</accession>
<keyword evidence="2" id="KW-1185">Reference proteome</keyword>
<dbReference type="GO" id="GO:0032259">
    <property type="term" value="P:methylation"/>
    <property type="evidence" value="ECO:0007669"/>
    <property type="project" value="UniProtKB-KW"/>
</dbReference>
<dbReference type="Gene3D" id="3.40.50.150">
    <property type="entry name" value="Vaccinia Virus protein VP39"/>
    <property type="match status" value="1"/>
</dbReference>
<dbReference type="GO" id="GO:0102208">
    <property type="term" value="F:2-polyprenyl-6-hydroxyphenol methylase activity"/>
    <property type="evidence" value="ECO:0007669"/>
    <property type="project" value="UniProtKB-EC"/>
</dbReference>
<dbReference type="SUPFAM" id="SSF53335">
    <property type="entry name" value="S-adenosyl-L-methionine-dependent methyltransferases"/>
    <property type="match status" value="1"/>
</dbReference>
<organism evidence="1 2">
    <name type="scientific">Stieleria bergensis</name>
    <dbReference type="NCBI Taxonomy" id="2528025"/>
    <lineage>
        <taxon>Bacteria</taxon>
        <taxon>Pseudomonadati</taxon>
        <taxon>Planctomycetota</taxon>
        <taxon>Planctomycetia</taxon>
        <taxon>Pirellulales</taxon>
        <taxon>Pirellulaceae</taxon>
        <taxon>Stieleria</taxon>
    </lineage>
</organism>
<dbReference type="EMBL" id="CP036272">
    <property type="protein sequence ID" value="QDT60133.1"/>
    <property type="molecule type" value="Genomic_DNA"/>
</dbReference>
<keyword evidence="1" id="KW-0830">Ubiquinone</keyword>
<dbReference type="Proteomes" id="UP000315003">
    <property type="component" value="Chromosome"/>
</dbReference>
<keyword evidence="1" id="KW-0489">Methyltransferase</keyword>
<dbReference type="InterPro" id="IPR029063">
    <property type="entry name" value="SAM-dependent_MTases_sf"/>
</dbReference>
<reference evidence="1 2" key="1">
    <citation type="submission" date="2019-02" db="EMBL/GenBank/DDBJ databases">
        <title>Deep-cultivation of Planctomycetes and their phenomic and genomic characterization uncovers novel biology.</title>
        <authorList>
            <person name="Wiegand S."/>
            <person name="Jogler M."/>
            <person name="Boedeker C."/>
            <person name="Pinto D."/>
            <person name="Vollmers J."/>
            <person name="Rivas-Marin E."/>
            <person name="Kohn T."/>
            <person name="Peeters S.H."/>
            <person name="Heuer A."/>
            <person name="Rast P."/>
            <person name="Oberbeckmann S."/>
            <person name="Bunk B."/>
            <person name="Jeske O."/>
            <person name="Meyerdierks A."/>
            <person name="Storesund J.E."/>
            <person name="Kallscheuer N."/>
            <person name="Luecker S."/>
            <person name="Lage O.M."/>
            <person name="Pohl T."/>
            <person name="Merkel B.J."/>
            <person name="Hornburger P."/>
            <person name="Mueller R.-W."/>
            <person name="Bruemmer F."/>
            <person name="Labrenz M."/>
            <person name="Spormann A.M."/>
            <person name="Op den Camp H."/>
            <person name="Overmann J."/>
            <person name="Amann R."/>
            <person name="Jetten M.S.M."/>
            <person name="Mascher T."/>
            <person name="Medema M.H."/>
            <person name="Devos D.P."/>
            <person name="Kaster A.-K."/>
            <person name="Ovreas L."/>
            <person name="Rohde M."/>
            <person name="Galperin M.Y."/>
            <person name="Jogler C."/>
        </authorList>
    </citation>
    <scope>NUCLEOTIDE SEQUENCE [LARGE SCALE GENOMIC DNA]</scope>
    <source>
        <strain evidence="1 2">SV_7m_r</strain>
    </source>
</reference>
<evidence type="ECO:0000313" key="1">
    <source>
        <dbReference type="EMBL" id="QDT60133.1"/>
    </source>
</evidence>
<dbReference type="PANTHER" id="PTHR43861:SF6">
    <property type="entry name" value="METHYLTRANSFERASE TYPE 11"/>
    <property type="match status" value="1"/>
</dbReference>
<proteinExistence type="predicted"/>
<keyword evidence="1" id="KW-0808">Transferase</keyword>
<dbReference type="Pfam" id="PF13489">
    <property type="entry name" value="Methyltransf_23"/>
    <property type="match status" value="1"/>
</dbReference>
<protein>
    <submittedName>
        <fullName evidence="1">Ubiquinone biosynthesis O-methyltransferase</fullName>
        <ecNumber evidence="1">2.1.1.222</ecNumber>
    </submittedName>
</protein>
<evidence type="ECO:0000313" key="2">
    <source>
        <dbReference type="Proteomes" id="UP000315003"/>
    </source>
</evidence>